<dbReference type="PANTHER" id="PTHR43817">
    <property type="entry name" value="GLYCOSYL HYDROLASE"/>
    <property type="match status" value="1"/>
</dbReference>
<dbReference type="Proteomes" id="UP001500841">
    <property type="component" value="Unassembled WGS sequence"/>
</dbReference>
<evidence type="ECO:0000256" key="2">
    <source>
        <dbReference type="ARBA" id="ARBA00022729"/>
    </source>
</evidence>
<gene>
    <name evidence="7" type="ORF">GCM10022392_32770</name>
</gene>
<dbReference type="InterPro" id="IPR023296">
    <property type="entry name" value="Glyco_hydro_beta-prop_sf"/>
</dbReference>
<dbReference type="Pfam" id="PF04616">
    <property type="entry name" value="Glyco_hydro_43"/>
    <property type="match status" value="1"/>
</dbReference>
<feature type="signal peptide" evidence="6">
    <location>
        <begin position="1"/>
        <end position="19"/>
    </location>
</feature>
<dbReference type="SUPFAM" id="SSF75005">
    <property type="entry name" value="Arabinanase/levansucrase/invertase"/>
    <property type="match status" value="1"/>
</dbReference>
<name>A0ABP7X785_9SPHI</name>
<dbReference type="GO" id="GO:0016787">
    <property type="term" value="F:hydrolase activity"/>
    <property type="evidence" value="ECO:0007669"/>
    <property type="project" value="UniProtKB-KW"/>
</dbReference>
<evidence type="ECO:0000256" key="6">
    <source>
        <dbReference type="SAM" id="SignalP"/>
    </source>
</evidence>
<keyword evidence="8" id="KW-1185">Reference proteome</keyword>
<feature type="chain" id="PRO_5046691125" evidence="6">
    <location>
        <begin position="20"/>
        <end position="336"/>
    </location>
</feature>
<comment type="similarity">
    <text evidence="1 5">Belongs to the glycosyl hydrolase 43 family.</text>
</comment>
<evidence type="ECO:0000256" key="3">
    <source>
        <dbReference type="ARBA" id="ARBA00022801"/>
    </source>
</evidence>
<comment type="caution">
    <text evidence="7">The sequence shown here is derived from an EMBL/GenBank/DDBJ whole genome shotgun (WGS) entry which is preliminary data.</text>
</comment>
<organism evidence="7 8">
    <name type="scientific">Mucilaginibacter panaciglaebae</name>
    <dbReference type="NCBI Taxonomy" id="502331"/>
    <lineage>
        <taxon>Bacteria</taxon>
        <taxon>Pseudomonadati</taxon>
        <taxon>Bacteroidota</taxon>
        <taxon>Sphingobacteriia</taxon>
        <taxon>Sphingobacteriales</taxon>
        <taxon>Sphingobacteriaceae</taxon>
        <taxon>Mucilaginibacter</taxon>
    </lineage>
</organism>
<keyword evidence="2 6" id="KW-0732">Signal</keyword>
<dbReference type="RefSeq" id="WP_345107066.1">
    <property type="nucleotide sequence ID" value="NZ_BAABCV010000015.1"/>
</dbReference>
<reference evidence="8" key="1">
    <citation type="journal article" date="2019" name="Int. J. Syst. Evol. Microbiol.">
        <title>The Global Catalogue of Microorganisms (GCM) 10K type strain sequencing project: providing services to taxonomists for standard genome sequencing and annotation.</title>
        <authorList>
            <consortium name="The Broad Institute Genomics Platform"/>
            <consortium name="The Broad Institute Genome Sequencing Center for Infectious Disease"/>
            <person name="Wu L."/>
            <person name="Ma J."/>
        </authorList>
    </citation>
    <scope>NUCLEOTIDE SEQUENCE [LARGE SCALE GENOMIC DNA]</scope>
    <source>
        <strain evidence="8">JCM 17085</strain>
    </source>
</reference>
<proteinExistence type="inferred from homology"/>
<evidence type="ECO:0000313" key="8">
    <source>
        <dbReference type="Proteomes" id="UP001500841"/>
    </source>
</evidence>
<evidence type="ECO:0000256" key="1">
    <source>
        <dbReference type="ARBA" id="ARBA00009865"/>
    </source>
</evidence>
<accession>A0ABP7X785</accession>
<keyword evidence="4 5" id="KW-0326">Glycosidase</keyword>
<sequence length="336" mass="37752">MKKAILLAAFSLILGSAFAQTFTNPILPSGADPWNIYKDGYYYYTNSSGRNLVIWKTKDLTELRSAERKVVWTPPPGTMHSKEIWAPELHFLQGKWYMYFAADDGKNNHHRMYVVENASADPTEGEWTFKGQIGDETNKWAIDGTVFENKGQLYMLWSGWEGDKNGMQSIYIAKMSNPWTVSSKRVRLSSPQYAWENNSGIGVLVNEGPEILTHKGKIFLIYSASGCWTDFYALGMLSTSANANLMDSLSWKKSPTPVFSQNPENKIYAPGHNSFFKSPDGKEDWILYHANANPGDGCGGKRAPRIQKFTWKKDGTPNFGVPLKDGVEMQKPSGTK</sequence>
<dbReference type="Gene3D" id="2.115.10.20">
    <property type="entry name" value="Glycosyl hydrolase domain, family 43"/>
    <property type="match status" value="1"/>
</dbReference>
<evidence type="ECO:0000313" key="7">
    <source>
        <dbReference type="EMBL" id="GAA4104640.1"/>
    </source>
</evidence>
<dbReference type="PIRSF" id="PIRSF025414">
    <property type="entry name" value="Alpha-L-arabinofuranosidase"/>
    <property type="match status" value="1"/>
</dbReference>
<protein>
    <submittedName>
        <fullName evidence="7">Glycoside hydrolase family 43 protein</fullName>
    </submittedName>
</protein>
<dbReference type="PANTHER" id="PTHR43817:SF1">
    <property type="entry name" value="HYDROLASE, FAMILY 43, PUTATIVE (AFU_ORTHOLOGUE AFUA_3G01660)-RELATED"/>
    <property type="match status" value="1"/>
</dbReference>
<dbReference type="InterPro" id="IPR006710">
    <property type="entry name" value="Glyco_hydro_43"/>
</dbReference>
<evidence type="ECO:0000256" key="5">
    <source>
        <dbReference type="RuleBase" id="RU361187"/>
    </source>
</evidence>
<keyword evidence="3 5" id="KW-0378">Hydrolase</keyword>
<dbReference type="InterPro" id="IPR016828">
    <property type="entry name" value="Alpha-L-arabinofuranosidase"/>
</dbReference>
<evidence type="ECO:0000256" key="4">
    <source>
        <dbReference type="ARBA" id="ARBA00023295"/>
    </source>
</evidence>
<dbReference type="CDD" id="cd18820">
    <property type="entry name" value="GH43_LbAraf43-like"/>
    <property type="match status" value="1"/>
</dbReference>
<dbReference type="EMBL" id="BAABCV010000015">
    <property type="protein sequence ID" value="GAA4104640.1"/>
    <property type="molecule type" value="Genomic_DNA"/>
</dbReference>